<dbReference type="GO" id="GO:0006508">
    <property type="term" value="P:proteolysis"/>
    <property type="evidence" value="ECO:0007669"/>
    <property type="project" value="InterPro"/>
</dbReference>
<name>A0A368FUY5_ANCCA</name>
<dbReference type="InterPro" id="IPR043504">
    <property type="entry name" value="Peptidase_S1_PA_chymotrypsin"/>
</dbReference>
<comment type="caution">
    <text evidence="2">The sequence shown here is derived from an EMBL/GenBank/DDBJ whole genome shotgun (WGS) entry which is preliminary data.</text>
</comment>
<dbReference type="AlphaFoldDB" id="A0A368FUY5"/>
<dbReference type="SUPFAM" id="SSF50494">
    <property type="entry name" value="Trypsin-like serine proteases"/>
    <property type="match status" value="1"/>
</dbReference>
<dbReference type="EMBL" id="JOJR01000612">
    <property type="protein sequence ID" value="RCN35912.1"/>
    <property type="molecule type" value="Genomic_DNA"/>
</dbReference>
<protein>
    <recommendedName>
        <fullName evidence="1">Peptidase S1 domain-containing protein</fullName>
    </recommendedName>
</protein>
<dbReference type="InterPro" id="IPR001254">
    <property type="entry name" value="Trypsin_dom"/>
</dbReference>
<dbReference type="Gene3D" id="2.40.10.10">
    <property type="entry name" value="Trypsin-like serine proteases"/>
    <property type="match status" value="1"/>
</dbReference>
<feature type="domain" description="Peptidase S1" evidence="1">
    <location>
        <begin position="2"/>
        <end position="48"/>
    </location>
</feature>
<evidence type="ECO:0000313" key="2">
    <source>
        <dbReference type="EMBL" id="RCN35912.1"/>
    </source>
</evidence>
<dbReference type="InterPro" id="IPR009003">
    <property type="entry name" value="Peptidase_S1_PA"/>
</dbReference>
<dbReference type="GO" id="GO:0004252">
    <property type="term" value="F:serine-type endopeptidase activity"/>
    <property type="evidence" value="ECO:0007669"/>
    <property type="project" value="InterPro"/>
</dbReference>
<evidence type="ECO:0000313" key="3">
    <source>
        <dbReference type="Proteomes" id="UP000252519"/>
    </source>
</evidence>
<keyword evidence="3" id="KW-1185">Reference proteome</keyword>
<sequence length="143" mass="16169">MITTKGKNSAMCGGDSGGPLFQYNNRGQLTVVGTVSGALVECGEEQFGVCPIRARAQSARSMKNIAPSVQSNYKNRRSWYSSGNQGQRFNYVNDFNQQSNWNYLNYQNNNGILYSNQLYSGIYSDPWANPYYSNQQSYPNNYY</sequence>
<accession>A0A368FUY5</accession>
<dbReference type="OrthoDB" id="6380398at2759"/>
<organism evidence="2 3">
    <name type="scientific">Ancylostoma caninum</name>
    <name type="common">Dog hookworm</name>
    <dbReference type="NCBI Taxonomy" id="29170"/>
    <lineage>
        <taxon>Eukaryota</taxon>
        <taxon>Metazoa</taxon>
        <taxon>Ecdysozoa</taxon>
        <taxon>Nematoda</taxon>
        <taxon>Chromadorea</taxon>
        <taxon>Rhabditida</taxon>
        <taxon>Rhabditina</taxon>
        <taxon>Rhabditomorpha</taxon>
        <taxon>Strongyloidea</taxon>
        <taxon>Ancylostomatidae</taxon>
        <taxon>Ancylostomatinae</taxon>
        <taxon>Ancylostoma</taxon>
    </lineage>
</organism>
<evidence type="ECO:0000259" key="1">
    <source>
        <dbReference type="Pfam" id="PF00089"/>
    </source>
</evidence>
<dbReference type="Proteomes" id="UP000252519">
    <property type="component" value="Unassembled WGS sequence"/>
</dbReference>
<dbReference type="Pfam" id="PF00089">
    <property type="entry name" value="Trypsin"/>
    <property type="match status" value="1"/>
</dbReference>
<proteinExistence type="predicted"/>
<reference evidence="2 3" key="1">
    <citation type="submission" date="2014-10" db="EMBL/GenBank/DDBJ databases">
        <title>Draft genome of the hookworm Ancylostoma caninum.</title>
        <authorList>
            <person name="Mitreva M."/>
        </authorList>
    </citation>
    <scope>NUCLEOTIDE SEQUENCE [LARGE SCALE GENOMIC DNA]</scope>
    <source>
        <strain evidence="2 3">Baltimore</strain>
    </source>
</reference>
<gene>
    <name evidence="2" type="ORF">ANCCAN_18216</name>
</gene>